<evidence type="ECO:0000313" key="5">
    <source>
        <dbReference type="Proteomes" id="UP000777438"/>
    </source>
</evidence>
<gene>
    <name evidence="4" type="ORF">B0T10DRAFT_271527</name>
</gene>
<accession>A0A9P8W8T8</accession>
<feature type="signal peptide" evidence="3">
    <location>
        <begin position="1"/>
        <end position="24"/>
    </location>
</feature>
<evidence type="ECO:0000256" key="3">
    <source>
        <dbReference type="SAM" id="SignalP"/>
    </source>
</evidence>
<dbReference type="OrthoDB" id="5427833at2759"/>
<evidence type="ECO:0000256" key="1">
    <source>
        <dbReference type="SAM" id="MobiDB-lite"/>
    </source>
</evidence>
<keyword evidence="2" id="KW-1133">Transmembrane helix</keyword>
<evidence type="ECO:0000313" key="4">
    <source>
        <dbReference type="EMBL" id="KAH6893361.1"/>
    </source>
</evidence>
<feature type="region of interest" description="Disordered" evidence="1">
    <location>
        <begin position="111"/>
        <end position="135"/>
    </location>
</feature>
<feature type="transmembrane region" description="Helical" evidence="2">
    <location>
        <begin position="211"/>
        <end position="231"/>
    </location>
</feature>
<protein>
    <submittedName>
        <fullName evidence="4">Uncharacterized protein</fullName>
    </submittedName>
</protein>
<organism evidence="4 5">
    <name type="scientific">Thelonectria olida</name>
    <dbReference type="NCBI Taxonomy" id="1576542"/>
    <lineage>
        <taxon>Eukaryota</taxon>
        <taxon>Fungi</taxon>
        <taxon>Dikarya</taxon>
        <taxon>Ascomycota</taxon>
        <taxon>Pezizomycotina</taxon>
        <taxon>Sordariomycetes</taxon>
        <taxon>Hypocreomycetidae</taxon>
        <taxon>Hypocreales</taxon>
        <taxon>Nectriaceae</taxon>
        <taxon>Thelonectria</taxon>
    </lineage>
</organism>
<feature type="chain" id="PRO_5040220238" evidence="3">
    <location>
        <begin position="25"/>
        <end position="232"/>
    </location>
</feature>
<dbReference type="Proteomes" id="UP000777438">
    <property type="component" value="Unassembled WGS sequence"/>
</dbReference>
<sequence>MSQFTTRRWPRLSYLIFAASYASASLTLTNFSEIPDDVNSKNCQAAYNTPLSDCSPSDFTGKAVCSKKCRASVDDVEEAIQDDCEGVTVTDHDSLLYRALNGQLVDILCKSDGSSDDDGENNNENEADTTTAVTSETVQKQIMSTSTITKTTSAEAETTTMAEQTTSLVLAGEESSGVVASVVSSSAEATETSSGSGRGGDPFANNTSAGASLAVGYTTLVISALMCMVAVM</sequence>
<reference evidence="4 5" key="1">
    <citation type="journal article" date="2021" name="Nat. Commun.">
        <title>Genetic determinants of endophytism in the Arabidopsis root mycobiome.</title>
        <authorList>
            <person name="Mesny F."/>
            <person name="Miyauchi S."/>
            <person name="Thiergart T."/>
            <person name="Pickel B."/>
            <person name="Atanasova L."/>
            <person name="Karlsson M."/>
            <person name="Huettel B."/>
            <person name="Barry K.W."/>
            <person name="Haridas S."/>
            <person name="Chen C."/>
            <person name="Bauer D."/>
            <person name="Andreopoulos W."/>
            <person name="Pangilinan J."/>
            <person name="LaButti K."/>
            <person name="Riley R."/>
            <person name="Lipzen A."/>
            <person name="Clum A."/>
            <person name="Drula E."/>
            <person name="Henrissat B."/>
            <person name="Kohler A."/>
            <person name="Grigoriev I.V."/>
            <person name="Martin F.M."/>
            <person name="Hacquard S."/>
        </authorList>
    </citation>
    <scope>NUCLEOTIDE SEQUENCE [LARGE SCALE GENOMIC DNA]</scope>
    <source>
        <strain evidence="4 5">MPI-CAGE-CH-0241</strain>
    </source>
</reference>
<evidence type="ECO:0000256" key="2">
    <source>
        <dbReference type="SAM" id="Phobius"/>
    </source>
</evidence>
<keyword evidence="2" id="KW-0472">Membrane</keyword>
<dbReference type="EMBL" id="JAGPYM010000006">
    <property type="protein sequence ID" value="KAH6893361.1"/>
    <property type="molecule type" value="Genomic_DNA"/>
</dbReference>
<keyword evidence="2" id="KW-0812">Transmembrane</keyword>
<feature type="compositionally biased region" description="Low complexity" evidence="1">
    <location>
        <begin position="182"/>
        <end position="195"/>
    </location>
</feature>
<feature type="compositionally biased region" description="Acidic residues" evidence="1">
    <location>
        <begin position="114"/>
        <end position="127"/>
    </location>
</feature>
<proteinExistence type="predicted"/>
<name>A0A9P8W8T8_9HYPO</name>
<comment type="caution">
    <text evidence="4">The sequence shown here is derived from an EMBL/GenBank/DDBJ whole genome shotgun (WGS) entry which is preliminary data.</text>
</comment>
<keyword evidence="3" id="KW-0732">Signal</keyword>
<feature type="region of interest" description="Disordered" evidence="1">
    <location>
        <begin position="182"/>
        <end position="202"/>
    </location>
</feature>
<dbReference type="AlphaFoldDB" id="A0A9P8W8T8"/>
<keyword evidence="5" id="KW-1185">Reference proteome</keyword>